<feature type="transmembrane region" description="Helical" evidence="2">
    <location>
        <begin position="215"/>
        <end position="235"/>
    </location>
</feature>
<dbReference type="STRING" id="554065.E1Z2E9"/>
<dbReference type="GeneID" id="17359094"/>
<dbReference type="RefSeq" id="XP_005852091.1">
    <property type="nucleotide sequence ID" value="XM_005852029.1"/>
</dbReference>
<dbReference type="InParanoid" id="E1Z2E9"/>
<name>E1Z2E9_CHLVA</name>
<feature type="transmembrane region" description="Helical" evidence="2">
    <location>
        <begin position="30"/>
        <end position="49"/>
    </location>
</feature>
<feature type="transmembrane region" description="Helical" evidence="2">
    <location>
        <begin position="304"/>
        <end position="323"/>
    </location>
</feature>
<feature type="transmembrane region" description="Helical" evidence="2">
    <location>
        <begin position="118"/>
        <end position="139"/>
    </location>
</feature>
<feature type="transmembrane region" description="Helical" evidence="2">
    <location>
        <begin position="151"/>
        <end position="170"/>
    </location>
</feature>
<organism evidence="4">
    <name type="scientific">Chlorella variabilis</name>
    <name type="common">Green alga</name>
    <dbReference type="NCBI Taxonomy" id="554065"/>
    <lineage>
        <taxon>Eukaryota</taxon>
        <taxon>Viridiplantae</taxon>
        <taxon>Chlorophyta</taxon>
        <taxon>core chlorophytes</taxon>
        <taxon>Trebouxiophyceae</taxon>
        <taxon>Chlorellales</taxon>
        <taxon>Chlorellaceae</taxon>
        <taxon>Chlorella clade</taxon>
        <taxon>Chlorella</taxon>
    </lineage>
</organism>
<feature type="region of interest" description="Disordered" evidence="1">
    <location>
        <begin position="270"/>
        <end position="293"/>
    </location>
</feature>
<reference evidence="3 4" key="1">
    <citation type="journal article" date="2010" name="Plant Cell">
        <title>The Chlorella variabilis NC64A genome reveals adaptation to photosymbiosis, coevolution with viruses, and cryptic sex.</title>
        <authorList>
            <person name="Blanc G."/>
            <person name="Duncan G."/>
            <person name="Agarkova I."/>
            <person name="Borodovsky M."/>
            <person name="Gurnon J."/>
            <person name="Kuo A."/>
            <person name="Lindquist E."/>
            <person name="Lucas S."/>
            <person name="Pangilinan J."/>
            <person name="Polle J."/>
            <person name="Salamov A."/>
            <person name="Terry A."/>
            <person name="Yamada T."/>
            <person name="Dunigan D.D."/>
            <person name="Grigoriev I.V."/>
            <person name="Claverie J.M."/>
            <person name="Van Etten J.L."/>
        </authorList>
    </citation>
    <scope>NUCLEOTIDE SEQUENCE [LARGE SCALE GENOMIC DNA]</scope>
    <source>
        <strain evidence="3 4">NC64A</strain>
    </source>
</reference>
<protein>
    <submittedName>
        <fullName evidence="3">Expressed protein</fullName>
    </submittedName>
</protein>
<proteinExistence type="predicted"/>
<keyword evidence="2" id="KW-0812">Transmembrane</keyword>
<sequence>MERTHGLSSGGGSSPQASAVDKIVAWDRRFAMLGLAMWGGTAVKVAPALSTFENWNAIVGMAGMFLVSVAWPTWARRSYVRNRVAALAFLRVFLFALPFNFSLRVFNALAPDVAAGRLGLVSNVFQVFMSIRIALLNFTSMGWRVPFRLHLVLQAINVSLLVRFGLSSYVQSKLLTSPEVEAVVGAVNGFMSFVASATVPSVTIIAPKGIDHQRVAVLLFCWATLGYLLPTLLLLPNVPRGPPPAQQSQGTASKLGDAIETGLRFLLPPSQQQQQQRRQQQRPQRREDEDGPQLPASAPWVMCWWAVLLVVWSGCCLAAQYLAPPGSDE</sequence>
<evidence type="ECO:0000256" key="2">
    <source>
        <dbReference type="SAM" id="Phobius"/>
    </source>
</evidence>
<keyword evidence="4" id="KW-1185">Reference proteome</keyword>
<feature type="compositionally biased region" description="Low complexity" evidence="1">
    <location>
        <begin position="271"/>
        <end position="282"/>
    </location>
</feature>
<feature type="transmembrane region" description="Helical" evidence="2">
    <location>
        <begin position="182"/>
        <end position="203"/>
    </location>
</feature>
<evidence type="ECO:0000313" key="3">
    <source>
        <dbReference type="EMBL" id="EFN59989.1"/>
    </source>
</evidence>
<evidence type="ECO:0000256" key="1">
    <source>
        <dbReference type="SAM" id="MobiDB-lite"/>
    </source>
</evidence>
<keyword evidence="2" id="KW-0472">Membrane</keyword>
<gene>
    <name evidence="3" type="ORF">CHLNCDRAFT_133126</name>
</gene>
<feature type="transmembrane region" description="Helical" evidence="2">
    <location>
        <begin position="86"/>
        <end position="106"/>
    </location>
</feature>
<feature type="transmembrane region" description="Helical" evidence="2">
    <location>
        <begin position="55"/>
        <end position="74"/>
    </location>
</feature>
<dbReference type="OrthoDB" id="546740at2759"/>
<evidence type="ECO:0000313" key="4">
    <source>
        <dbReference type="Proteomes" id="UP000008141"/>
    </source>
</evidence>
<dbReference type="KEGG" id="cvr:CHLNCDRAFT_133126"/>
<dbReference type="EMBL" id="GL433835">
    <property type="protein sequence ID" value="EFN59989.1"/>
    <property type="molecule type" value="Genomic_DNA"/>
</dbReference>
<accession>E1Z2E9</accession>
<keyword evidence="2" id="KW-1133">Transmembrane helix</keyword>
<dbReference type="Proteomes" id="UP000008141">
    <property type="component" value="Unassembled WGS sequence"/>
</dbReference>
<dbReference type="AlphaFoldDB" id="E1Z2E9"/>